<dbReference type="Proteomes" id="UP000057820">
    <property type="component" value="Chromosome 1"/>
</dbReference>
<organism evidence="1 2">
    <name type="scientific">Nocardia farcinica</name>
    <dbReference type="NCBI Taxonomy" id="37329"/>
    <lineage>
        <taxon>Bacteria</taxon>
        <taxon>Bacillati</taxon>
        <taxon>Actinomycetota</taxon>
        <taxon>Actinomycetes</taxon>
        <taxon>Mycobacteriales</taxon>
        <taxon>Nocardiaceae</taxon>
        <taxon>Nocardia</taxon>
    </lineage>
</organism>
<reference evidence="2" key="1">
    <citation type="submission" date="2015-03" db="EMBL/GenBank/DDBJ databases">
        <authorList>
            <consortium name="Pathogen Informatics"/>
        </authorList>
    </citation>
    <scope>NUCLEOTIDE SEQUENCE [LARGE SCALE GENOMIC DNA]</scope>
    <source>
        <strain evidence="2">NCTC11134</strain>
    </source>
</reference>
<accession>A0A0H5NGZ1</accession>
<gene>
    <name evidence="1" type="ORF">ERS450000_01190</name>
</gene>
<proteinExistence type="predicted"/>
<dbReference type="KEGG" id="nfr:ERS450000_01190"/>
<name>A0A0H5NGZ1_NOCFR</name>
<protein>
    <submittedName>
        <fullName evidence="1">Uncharacterized protein</fullName>
    </submittedName>
</protein>
<evidence type="ECO:0000313" key="1">
    <source>
        <dbReference type="EMBL" id="CRY75165.1"/>
    </source>
</evidence>
<evidence type="ECO:0000313" key="2">
    <source>
        <dbReference type="Proteomes" id="UP000057820"/>
    </source>
</evidence>
<dbReference type="AlphaFoldDB" id="A0A0H5NGZ1"/>
<sequence>MTNRVRITAEATALNPVERIGRPGRTIRSYIEEFGGSWEGTLTDPFDISHRVSLEPFKSHNPELYLKIQFRVSRDDEDFDFDYSDAIVLKEYDLPAGVELPQ</sequence>
<dbReference type="EMBL" id="LN868938">
    <property type="protein sequence ID" value="CRY75165.1"/>
    <property type="molecule type" value="Genomic_DNA"/>
</dbReference>
<dbReference type="RefSeq" id="WP_086840281.1">
    <property type="nucleotide sequence ID" value="NZ_CAACYE020000001.1"/>
</dbReference>